<feature type="compositionally biased region" description="Acidic residues" evidence="3">
    <location>
        <begin position="306"/>
        <end position="315"/>
    </location>
</feature>
<proteinExistence type="predicted"/>
<evidence type="ECO:0000313" key="4">
    <source>
        <dbReference type="EMBL" id="OEU13491.1"/>
    </source>
</evidence>
<evidence type="ECO:0008006" key="6">
    <source>
        <dbReference type="Google" id="ProtNLM"/>
    </source>
</evidence>
<dbReference type="InterPro" id="IPR015915">
    <property type="entry name" value="Kelch-typ_b-propeller"/>
</dbReference>
<feature type="region of interest" description="Disordered" evidence="3">
    <location>
        <begin position="93"/>
        <end position="204"/>
    </location>
</feature>
<dbReference type="OrthoDB" id="10251809at2759"/>
<dbReference type="InterPro" id="IPR011043">
    <property type="entry name" value="Gal_Oxase/kelch_b-propeller"/>
</dbReference>
<evidence type="ECO:0000313" key="5">
    <source>
        <dbReference type="Proteomes" id="UP000095751"/>
    </source>
</evidence>
<name>A0A1E7F5M3_9STRA</name>
<sequence>MPTLLSSQSTQHYHDAIMHSADVSPAGTTGTADDATTAPAIILSFNGVDFKLSSMTSSSEVSYKNESDNLILSLTGFTGTLMVSKTMMTSSSSGIIANTSTSDVTTTTGTTSRTVEDDTNSPETKTETAKKSKKVSPGQQTLPFMTTGATTAVTKKSSKTKSKKTKKRTTVALAEKTPANSKRSRTTSAINTPATTTNSTSIDSFLPPISMGQASQATQPTQLEDDGTDVAAEDEDDVRVITATDTTTRLMMMETNETKKKTNAWNSPSVQDILDGSDSVATVRDGDDDDINIDIDADDNTKTMEDPGDDNNNEDDVDNGVAINDIVINSSESATTEGIIYPNPPARWGHTMTRVEKDKILVYGGASYDTNGDPIILSDVHVYDPKNGGSWHAPINCRGEARQWHSSTYIPGRQQIIAFGGEQTNNKGKTITSDTLRVLDTEIMLWYPPAVSGDVPTGRSGHTATFFPETNELILFGGVRGSKWLNSVSILDVTRWIWTTPNIVGTAPKPRSYHSATVVGSQKMVVFGGNNKSSCFDTVHVLEATSNGSESTTNGSINNNNNGGIASTGWKWSNPTIRGKAPLARTGHSATLLEDGKTIMVYGGWDPNEEDELTGEENIFKGSYMLDTQEWTWKEGPSPQPDDSANAIQDCGPKRCGHAAALNSENGEVFVFGGRILGESLAGDVQRLVPPQKTVHLES</sequence>
<dbReference type="SUPFAM" id="SSF117281">
    <property type="entry name" value="Kelch motif"/>
    <property type="match status" value="1"/>
</dbReference>
<feature type="compositionally biased region" description="Low complexity" evidence="3">
    <location>
        <begin position="186"/>
        <end position="202"/>
    </location>
</feature>
<dbReference type="EMBL" id="KV784361">
    <property type="protein sequence ID" value="OEU13491.1"/>
    <property type="molecule type" value="Genomic_DNA"/>
</dbReference>
<dbReference type="KEGG" id="fcy:FRACYDRAFT_241823"/>
<gene>
    <name evidence="4" type="ORF">FRACYDRAFT_241823</name>
</gene>
<accession>A0A1E7F5M3</accession>
<keyword evidence="1" id="KW-0880">Kelch repeat</keyword>
<evidence type="ECO:0000256" key="2">
    <source>
        <dbReference type="ARBA" id="ARBA00022737"/>
    </source>
</evidence>
<feature type="compositionally biased region" description="Acidic residues" evidence="3">
    <location>
        <begin position="286"/>
        <end position="298"/>
    </location>
</feature>
<keyword evidence="5" id="KW-1185">Reference proteome</keyword>
<dbReference type="Gene3D" id="2.120.10.80">
    <property type="entry name" value="Kelch-type beta propeller"/>
    <property type="match status" value="2"/>
</dbReference>
<feature type="compositionally biased region" description="Basic residues" evidence="3">
    <location>
        <begin position="156"/>
        <end position="169"/>
    </location>
</feature>
<evidence type="ECO:0000256" key="3">
    <source>
        <dbReference type="SAM" id="MobiDB-lite"/>
    </source>
</evidence>
<dbReference type="InParanoid" id="A0A1E7F5M3"/>
<feature type="compositionally biased region" description="Low complexity" evidence="3">
    <location>
        <begin position="146"/>
        <end position="155"/>
    </location>
</feature>
<reference evidence="4 5" key="1">
    <citation type="submission" date="2016-09" db="EMBL/GenBank/DDBJ databases">
        <title>Extensive genetic diversity and differential bi-allelic expression allows diatom success in the polar Southern Ocean.</title>
        <authorList>
            <consortium name="DOE Joint Genome Institute"/>
            <person name="Mock T."/>
            <person name="Otillar R.P."/>
            <person name="Strauss J."/>
            <person name="Dupont C."/>
            <person name="Frickenhaus S."/>
            <person name="Maumus F."/>
            <person name="Mcmullan M."/>
            <person name="Sanges R."/>
            <person name="Schmutz J."/>
            <person name="Toseland A."/>
            <person name="Valas R."/>
            <person name="Veluchamy A."/>
            <person name="Ward B.J."/>
            <person name="Allen A."/>
            <person name="Barry K."/>
            <person name="Falciatore A."/>
            <person name="Ferrante M."/>
            <person name="Fortunato A.E."/>
            <person name="Gloeckner G."/>
            <person name="Gruber A."/>
            <person name="Hipkin R."/>
            <person name="Janech M."/>
            <person name="Kroth P."/>
            <person name="Leese F."/>
            <person name="Lindquist E."/>
            <person name="Lyon B.R."/>
            <person name="Martin J."/>
            <person name="Mayer C."/>
            <person name="Parker M."/>
            <person name="Quesneville H."/>
            <person name="Raymond J."/>
            <person name="Uhlig C."/>
            <person name="Valentin K.U."/>
            <person name="Worden A.Z."/>
            <person name="Armbrust E.V."/>
            <person name="Bowler C."/>
            <person name="Green B."/>
            <person name="Moulton V."/>
            <person name="Van Oosterhout C."/>
            <person name="Grigoriev I."/>
        </authorList>
    </citation>
    <scope>NUCLEOTIDE SEQUENCE [LARGE SCALE GENOMIC DNA]</scope>
    <source>
        <strain evidence="4 5">CCMP1102</strain>
    </source>
</reference>
<dbReference type="PANTHER" id="PTHR46093">
    <property type="entry name" value="ACYL-COA-BINDING DOMAIN-CONTAINING PROTEIN 5"/>
    <property type="match status" value="1"/>
</dbReference>
<dbReference type="PANTHER" id="PTHR46093:SF3">
    <property type="entry name" value="ACYL-COA-BINDING DOMAIN-CONTAINING PROTEIN 4"/>
    <property type="match status" value="1"/>
</dbReference>
<keyword evidence="2" id="KW-0677">Repeat</keyword>
<protein>
    <recommendedName>
        <fullName evidence="6">Galactose oxidase</fullName>
    </recommendedName>
</protein>
<dbReference type="AlphaFoldDB" id="A0A1E7F5M3"/>
<dbReference type="SUPFAM" id="SSF50965">
    <property type="entry name" value="Galactose oxidase, central domain"/>
    <property type="match status" value="1"/>
</dbReference>
<organism evidence="4 5">
    <name type="scientific">Fragilariopsis cylindrus CCMP1102</name>
    <dbReference type="NCBI Taxonomy" id="635003"/>
    <lineage>
        <taxon>Eukaryota</taxon>
        <taxon>Sar</taxon>
        <taxon>Stramenopiles</taxon>
        <taxon>Ochrophyta</taxon>
        <taxon>Bacillariophyta</taxon>
        <taxon>Bacillariophyceae</taxon>
        <taxon>Bacillariophycidae</taxon>
        <taxon>Bacillariales</taxon>
        <taxon>Bacillariaceae</taxon>
        <taxon>Fragilariopsis</taxon>
    </lineage>
</organism>
<evidence type="ECO:0000256" key="1">
    <source>
        <dbReference type="ARBA" id="ARBA00022441"/>
    </source>
</evidence>
<feature type="compositionally biased region" description="Low complexity" evidence="3">
    <location>
        <begin position="93"/>
        <end position="113"/>
    </location>
</feature>
<feature type="region of interest" description="Disordered" evidence="3">
    <location>
        <begin position="284"/>
        <end position="315"/>
    </location>
</feature>
<dbReference type="Pfam" id="PF24681">
    <property type="entry name" value="Kelch_KLHDC2_KLHL20_DRC7"/>
    <property type="match status" value="1"/>
</dbReference>
<dbReference type="Proteomes" id="UP000095751">
    <property type="component" value="Unassembled WGS sequence"/>
</dbReference>